<organism evidence="2 3">
    <name type="scientific">Rhodocytophaga rosea</name>
    <dbReference type="NCBI Taxonomy" id="2704465"/>
    <lineage>
        <taxon>Bacteria</taxon>
        <taxon>Pseudomonadati</taxon>
        <taxon>Bacteroidota</taxon>
        <taxon>Cytophagia</taxon>
        <taxon>Cytophagales</taxon>
        <taxon>Rhodocytophagaceae</taxon>
        <taxon>Rhodocytophaga</taxon>
    </lineage>
</organism>
<dbReference type="Proteomes" id="UP000480178">
    <property type="component" value="Chromosome"/>
</dbReference>
<feature type="region of interest" description="Disordered" evidence="1">
    <location>
        <begin position="30"/>
        <end position="55"/>
    </location>
</feature>
<evidence type="ECO:0008006" key="4">
    <source>
        <dbReference type="Google" id="ProtNLM"/>
    </source>
</evidence>
<name>A0A6C0GRB4_9BACT</name>
<evidence type="ECO:0000313" key="2">
    <source>
        <dbReference type="EMBL" id="QHT70611.1"/>
    </source>
</evidence>
<dbReference type="KEGG" id="rhoz:GXP67_30140"/>
<gene>
    <name evidence="2" type="ORF">GXP67_30140</name>
</gene>
<dbReference type="Gene3D" id="3.90.930.1">
    <property type="match status" value="1"/>
</dbReference>
<accession>A0A6C0GRB4</accession>
<dbReference type="Pfam" id="PF07661">
    <property type="entry name" value="MORN_2"/>
    <property type="match status" value="3"/>
</dbReference>
<sequence length="264" mass="29860">MKLFLLPLLIVLLTGCDQINKVAQAVTKKMEAGNSNTNKKEKKKKQRKRDGLVVSKRKDGSILSEINLKDGKYHGPSKDYYEDGTLRTEYNYVAGVLENDLKVYHKNGKLYKLTPYVHGKIHGTEKIYSTEGKLIAEHPYKNGFPGIGLKAYSNQGKVVPFKESIVVEEIDNIALKEEYILKISLSDKTRQVKFYIGELTEGKYMNDKLRNILTRNGVGEIRYAVPAGFYAMEKLNIIAVKSTGEGGKYITQTRFNLAIENKDL</sequence>
<keyword evidence="3" id="KW-1185">Reference proteome</keyword>
<evidence type="ECO:0000313" key="3">
    <source>
        <dbReference type="Proteomes" id="UP000480178"/>
    </source>
</evidence>
<dbReference type="EMBL" id="CP048222">
    <property type="protein sequence ID" value="QHT70611.1"/>
    <property type="molecule type" value="Genomic_DNA"/>
</dbReference>
<proteinExistence type="predicted"/>
<dbReference type="PROSITE" id="PS51257">
    <property type="entry name" value="PROKAR_LIPOPROTEIN"/>
    <property type="match status" value="1"/>
</dbReference>
<reference evidence="2 3" key="1">
    <citation type="submission" date="2020-01" db="EMBL/GenBank/DDBJ databases">
        <authorList>
            <person name="Kim M.K."/>
        </authorList>
    </citation>
    <scope>NUCLEOTIDE SEQUENCE [LARGE SCALE GENOMIC DNA]</scope>
    <source>
        <strain evidence="2 3">172606-1</strain>
    </source>
</reference>
<dbReference type="InterPro" id="IPR011652">
    <property type="entry name" value="MORN_2"/>
</dbReference>
<protein>
    <recommendedName>
        <fullName evidence="4">Toxin-antitoxin system YwqK family antitoxin</fullName>
    </recommendedName>
</protein>
<dbReference type="RefSeq" id="WP_162446587.1">
    <property type="nucleotide sequence ID" value="NZ_CP048222.1"/>
</dbReference>
<dbReference type="AlphaFoldDB" id="A0A6C0GRB4"/>
<dbReference type="SUPFAM" id="SSF82185">
    <property type="entry name" value="Histone H3 K4-specific methyltransferase SET7/9 N-terminal domain"/>
    <property type="match status" value="1"/>
</dbReference>
<evidence type="ECO:0000256" key="1">
    <source>
        <dbReference type="SAM" id="MobiDB-lite"/>
    </source>
</evidence>